<evidence type="ECO:0000256" key="1">
    <source>
        <dbReference type="ARBA" id="ARBA00023015"/>
    </source>
</evidence>
<dbReference type="OrthoDB" id="9800350at2"/>
<evidence type="ECO:0000259" key="4">
    <source>
        <dbReference type="PROSITE" id="PS51118"/>
    </source>
</evidence>
<keyword evidence="2" id="KW-0238">DNA-binding</keyword>
<dbReference type="InterPro" id="IPR002577">
    <property type="entry name" value="HTH_HxlR"/>
</dbReference>
<dbReference type="PANTHER" id="PTHR33204:SF39">
    <property type="entry name" value="TRANSCRIPTIONAL REGULATORY PROTEIN"/>
    <property type="match status" value="1"/>
</dbReference>
<dbReference type="Pfam" id="PF01638">
    <property type="entry name" value="HxlR"/>
    <property type="match status" value="1"/>
</dbReference>
<dbReference type="Gene3D" id="1.10.10.10">
    <property type="entry name" value="Winged helix-like DNA-binding domain superfamily/Winged helix DNA-binding domain"/>
    <property type="match status" value="1"/>
</dbReference>
<dbReference type="PROSITE" id="PS51118">
    <property type="entry name" value="HTH_HXLR"/>
    <property type="match status" value="1"/>
</dbReference>
<evidence type="ECO:0000256" key="3">
    <source>
        <dbReference type="ARBA" id="ARBA00023163"/>
    </source>
</evidence>
<dbReference type="EMBL" id="QZWZ01000028">
    <property type="protein sequence ID" value="RJT32024.1"/>
    <property type="molecule type" value="Genomic_DNA"/>
</dbReference>
<protein>
    <submittedName>
        <fullName evidence="5">Transcriptional regulator</fullName>
    </submittedName>
</protein>
<keyword evidence="1" id="KW-0805">Transcription regulation</keyword>
<evidence type="ECO:0000313" key="5">
    <source>
        <dbReference type="EMBL" id="RJT32024.1"/>
    </source>
</evidence>
<dbReference type="PANTHER" id="PTHR33204">
    <property type="entry name" value="TRANSCRIPTIONAL REGULATOR, MARR FAMILY"/>
    <property type="match status" value="1"/>
</dbReference>
<comment type="caution">
    <text evidence="5">The sequence shown here is derived from an EMBL/GenBank/DDBJ whole genome shotgun (WGS) entry which is preliminary data.</text>
</comment>
<dbReference type="AlphaFoldDB" id="A0A3A5KA43"/>
<reference evidence="5 6" key="1">
    <citation type="submission" date="2018-09" db="EMBL/GenBank/DDBJ databases">
        <title>Mesorhizobium carmichaelinearum sp. nov. isolated from Carmichaelinea spp. root nodules in New Zealand.</title>
        <authorList>
            <person name="De Meyer S.E."/>
        </authorList>
    </citation>
    <scope>NUCLEOTIDE SEQUENCE [LARGE SCALE GENOMIC DNA]</scope>
    <source>
        <strain evidence="5 6">ICMP19557</strain>
    </source>
</reference>
<sequence>MSDMEQADAPPYHLQLARMFAERRKADLDAPLCPVRDVLDRVGDKWTMLVLIALAERPRRFSEVNRTIPDISKRMLSQTLRTLERDGLVLRSVFPTNPPSVEYRLSELGRTVFEPLTMLVRWVERSHDAIGTARKQYDTSP</sequence>
<evidence type="ECO:0000256" key="2">
    <source>
        <dbReference type="ARBA" id="ARBA00023125"/>
    </source>
</evidence>
<proteinExistence type="predicted"/>
<keyword evidence="6" id="KW-1185">Reference proteome</keyword>
<gene>
    <name evidence="5" type="ORF">D3227_27765</name>
</gene>
<dbReference type="InterPro" id="IPR036390">
    <property type="entry name" value="WH_DNA-bd_sf"/>
</dbReference>
<dbReference type="SUPFAM" id="SSF46785">
    <property type="entry name" value="Winged helix' DNA-binding domain"/>
    <property type="match status" value="1"/>
</dbReference>
<organism evidence="5 6">
    <name type="scientific">Mesorhizobium waimense</name>
    <dbReference type="NCBI Taxonomy" id="1300307"/>
    <lineage>
        <taxon>Bacteria</taxon>
        <taxon>Pseudomonadati</taxon>
        <taxon>Pseudomonadota</taxon>
        <taxon>Alphaproteobacteria</taxon>
        <taxon>Hyphomicrobiales</taxon>
        <taxon>Phyllobacteriaceae</taxon>
        <taxon>Mesorhizobium</taxon>
    </lineage>
</organism>
<keyword evidence="3" id="KW-0804">Transcription</keyword>
<feature type="domain" description="HTH hxlR-type" evidence="4">
    <location>
        <begin position="33"/>
        <end position="131"/>
    </location>
</feature>
<dbReference type="InterPro" id="IPR036388">
    <property type="entry name" value="WH-like_DNA-bd_sf"/>
</dbReference>
<dbReference type="GO" id="GO:0003677">
    <property type="term" value="F:DNA binding"/>
    <property type="evidence" value="ECO:0007669"/>
    <property type="project" value="UniProtKB-KW"/>
</dbReference>
<evidence type="ECO:0000313" key="6">
    <source>
        <dbReference type="Proteomes" id="UP000272706"/>
    </source>
</evidence>
<name>A0A3A5KA43_9HYPH</name>
<dbReference type="Proteomes" id="UP000272706">
    <property type="component" value="Unassembled WGS sequence"/>
</dbReference>
<accession>A0A3A5KA43</accession>